<proteinExistence type="predicted"/>
<protein>
    <recommendedName>
        <fullName evidence="3">Glycosyl transferase family 2</fullName>
    </recommendedName>
</protein>
<dbReference type="Proteomes" id="UP001139199">
    <property type="component" value="Unassembled WGS sequence"/>
</dbReference>
<sequence>MNLAPILIFAYNRPDHLQQTLEALSLNADAKHSNLYIFCDGAKPNMQELDLKKIESVQFIAKNENRFKSVVVKIRKSNYGLAQSIILGVTEVINKHGRIIVLEDDIVSGKFFLKFMNDALNVYEGSEKVYGISGHRYDFIKYVDSETYFLPISCSWSFATWKDKWEKINFNTYELYDTIKRNNYEKKLNYGNLDFFQMLTEQKNGNINSWAIRYYTSMFIQKGYYIYPKLPLIKNIGFDGSGVHCLSDTKSANKKNSLENKRIIVSKQFPKTKKVIKLQSVFAKLILKLKIVKKVKSRIIKKNDE</sequence>
<accession>A0A9X1L2C4</accession>
<comment type="caution">
    <text evidence="1">The sequence shown here is derived from an EMBL/GenBank/DDBJ whole genome shotgun (WGS) entry which is preliminary data.</text>
</comment>
<evidence type="ECO:0000313" key="2">
    <source>
        <dbReference type="Proteomes" id="UP001139199"/>
    </source>
</evidence>
<organism evidence="1 2">
    <name type="scientific">Neotamlana laminarinivorans</name>
    <dbReference type="NCBI Taxonomy" id="2883124"/>
    <lineage>
        <taxon>Bacteria</taxon>
        <taxon>Pseudomonadati</taxon>
        <taxon>Bacteroidota</taxon>
        <taxon>Flavobacteriia</taxon>
        <taxon>Flavobacteriales</taxon>
        <taxon>Flavobacteriaceae</taxon>
        <taxon>Neotamlana</taxon>
    </lineage>
</organism>
<evidence type="ECO:0008006" key="3">
    <source>
        <dbReference type="Google" id="ProtNLM"/>
    </source>
</evidence>
<dbReference type="RefSeq" id="WP_226544182.1">
    <property type="nucleotide sequence ID" value="NZ_JAJAPW010000005.1"/>
</dbReference>
<dbReference type="InterPro" id="IPR029044">
    <property type="entry name" value="Nucleotide-diphossugar_trans"/>
</dbReference>
<gene>
    <name evidence="1" type="ORF">LG649_12645</name>
</gene>
<dbReference type="EMBL" id="JAJAPW010000005">
    <property type="protein sequence ID" value="MCB4799695.1"/>
    <property type="molecule type" value="Genomic_DNA"/>
</dbReference>
<keyword evidence="2" id="KW-1185">Reference proteome</keyword>
<dbReference type="AlphaFoldDB" id="A0A9X1L2C4"/>
<evidence type="ECO:0000313" key="1">
    <source>
        <dbReference type="EMBL" id="MCB4799695.1"/>
    </source>
</evidence>
<dbReference type="SUPFAM" id="SSF53448">
    <property type="entry name" value="Nucleotide-diphospho-sugar transferases"/>
    <property type="match status" value="1"/>
</dbReference>
<reference evidence="1" key="1">
    <citation type="submission" date="2021-10" db="EMBL/GenBank/DDBJ databases">
        <title>Tamlana sargassums sp. nov., and Tamlana laminarinivorans sp. nov., two new bacteria isolated from the brown alga.</title>
        <authorList>
            <person name="Li J."/>
        </authorList>
    </citation>
    <scope>NUCLEOTIDE SEQUENCE</scope>
    <source>
        <strain evidence="1">PT2-4</strain>
    </source>
</reference>
<name>A0A9X1L2C4_9FLAO</name>
<dbReference type="Gene3D" id="3.90.550.10">
    <property type="entry name" value="Spore Coat Polysaccharide Biosynthesis Protein SpsA, Chain A"/>
    <property type="match status" value="1"/>
</dbReference>